<proteinExistence type="predicted"/>
<comment type="caution">
    <text evidence="2">The sequence shown here is derived from an EMBL/GenBank/DDBJ whole genome shotgun (WGS) entry which is preliminary data.</text>
</comment>
<evidence type="ECO:0000313" key="3">
    <source>
        <dbReference type="Proteomes" id="UP001601521"/>
    </source>
</evidence>
<protein>
    <submittedName>
        <fullName evidence="2">Rpn family recombination-promoting nuclease/putative transposase</fullName>
    </submittedName>
</protein>
<dbReference type="InterPro" id="IPR051699">
    <property type="entry name" value="Rpn/YhgA-like_nuclease"/>
</dbReference>
<evidence type="ECO:0000313" key="2">
    <source>
        <dbReference type="EMBL" id="MFF0457754.1"/>
    </source>
</evidence>
<organism evidence="2 3">
    <name type="scientific">Nocardia africana</name>
    <dbReference type="NCBI Taxonomy" id="134964"/>
    <lineage>
        <taxon>Bacteria</taxon>
        <taxon>Bacillati</taxon>
        <taxon>Actinomycetota</taxon>
        <taxon>Actinomycetes</taxon>
        <taxon>Mycobacteriales</taxon>
        <taxon>Nocardiaceae</taxon>
        <taxon>Nocardia</taxon>
    </lineage>
</organism>
<name>A0ABW6NV29_9NOCA</name>
<evidence type="ECO:0000259" key="1">
    <source>
        <dbReference type="Pfam" id="PF04754"/>
    </source>
</evidence>
<feature type="domain" description="Transposase (putative) YhgA-like" evidence="1">
    <location>
        <begin position="7"/>
        <end position="210"/>
    </location>
</feature>
<gene>
    <name evidence="2" type="ORF">ACFYTH_30695</name>
</gene>
<accession>A0ABW6NV29</accession>
<dbReference type="Pfam" id="PF04754">
    <property type="entry name" value="Transposase_31"/>
    <property type="match status" value="1"/>
</dbReference>
<dbReference type="PANTHER" id="PTHR34611:SF2">
    <property type="entry name" value="INACTIVE RECOMBINATION-PROMOTING NUCLEASE-LIKE PROTEIN RPNE-RELATED"/>
    <property type="match status" value="1"/>
</dbReference>
<dbReference type="RefSeq" id="WP_387255056.1">
    <property type="nucleotide sequence ID" value="NZ_JBIALX010000018.1"/>
</dbReference>
<keyword evidence="3" id="KW-1185">Reference proteome</keyword>
<dbReference type="PANTHER" id="PTHR34611">
    <property type="match status" value="1"/>
</dbReference>
<dbReference type="InterPro" id="IPR006842">
    <property type="entry name" value="Transposase_31"/>
</dbReference>
<sequence>MPANPSNPHDAYFRRVLSRPADAACELRAALPAAIVDRIDWDTLRLQSGSFVSADLRSRYSDLLYRTRLDGHTAYIYLLIEHQSRSDHFMALRILEYLVGIWNQHRSQHPEARTLPAVIPLVVHSNHTGRPWKAPTEVADLIDLDPRAREALQPHLPRLRFLLDDVASLDLPALLRRDLTPATRVMLALQKMAPNNIDLGTDIISLIDDLRALLFGPEGKAQFQAVIAYVMTVSDTSEADLLPLVDQLGPPAKEAIVTTAERLRAEGEARGRAEGEARGRAEGEARGRAEALIELLTLKFGPLPTHIIETVHAGTAEQVRTWSARILTATTRDEIFA</sequence>
<reference evidence="2 3" key="1">
    <citation type="submission" date="2024-10" db="EMBL/GenBank/DDBJ databases">
        <title>The Natural Products Discovery Center: Release of the First 8490 Sequenced Strains for Exploring Actinobacteria Biosynthetic Diversity.</title>
        <authorList>
            <person name="Kalkreuter E."/>
            <person name="Kautsar S.A."/>
            <person name="Yang D."/>
            <person name="Bader C.D."/>
            <person name="Teijaro C.N."/>
            <person name="Fluegel L."/>
            <person name="Davis C.M."/>
            <person name="Simpson J.R."/>
            <person name="Lauterbach L."/>
            <person name="Steele A.D."/>
            <person name="Gui C."/>
            <person name="Meng S."/>
            <person name="Li G."/>
            <person name="Viehrig K."/>
            <person name="Ye F."/>
            <person name="Su P."/>
            <person name="Kiefer A.F."/>
            <person name="Nichols A."/>
            <person name="Cepeda A.J."/>
            <person name="Yan W."/>
            <person name="Fan B."/>
            <person name="Jiang Y."/>
            <person name="Adhikari A."/>
            <person name="Zheng C.-J."/>
            <person name="Schuster L."/>
            <person name="Cowan T.M."/>
            <person name="Smanski M.J."/>
            <person name="Chevrette M.G."/>
            <person name="De Carvalho L.P.S."/>
            <person name="Shen B."/>
        </authorList>
    </citation>
    <scope>NUCLEOTIDE SEQUENCE [LARGE SCALE GENOMIC DNA]</scope>
    <source>
        <strain evidence="2 3">NPDC004550</strain>
    </source>
</reference>
<dbReference type="EMBL" id="JBIALX010000018">
    <property type="protein sequence ID" value="MFF0457754.1"/>
    <property type="molecule type" value="Genomic_DNA"/>
</dbReference>
<dbReference type="Proteomes" id="UP001601521">
    <property type="component" value="Unassembled WGS sequence"/>
</dbReference>